<name>A0AAV2IHU0_LYMST</name>
<keyword evidence="3" id="KW-1185">Reference proteome</keyword>
<proteinExistence type="predicted"/>
<dbReference type="GO" id="GO:0005739">
    <property type="term" value="C:mitochondrion"/>
    <property type="evidence" value="ECO:0007669"/>
    <property type="project" value="InterPro"/>
</dbReference>
<keyword evidence="1" id="KW-0812">Transmembrane</keyword>
<evidence type="ECO:0008006" key="4">
    <source>
        <dbReference type="Google" id="ProtNLM"/>
    </source>
</evidence>
<protein>
    <recommendedName>
        <fullName evidence="4">NADH dehydrogenase [ubiquinone] 1 beta subcomplex subunit 8, mitochondrial</fullName>
    </recommendedName>
</protein>
<reference evidence="2 3" key="1">
    <citation type="submission" date="2024-04" db="EMBL/GenBank/DDBJ databases">
        <authorList>
            <consortium name="Genoscope - CEA"/>
            <person name="William W."/>
        </authorList>
    </citation>
    <scope>NUCLEOTIDE SEQUENCE [LARGE SCALE GENOMIC DNA]</scope>
</reference>
<sequence>MATLRKAIFLLARQKRLNLFQKEANLSTTSRCAAAYWNKDWKPGPIPRTAEERAAAAKKYGLRPEDYNVLSEDTIGDYPGLPLVAKSWKDPFEDYDFPGEKRNYGEPIHPDDDIIGQDLWDPNADGRYTYGQVVTFVFLIFGGFLAAWKILAPYPHFLPQMPKQYPFNDLYLEKGGDPALEPEIKHYTFEPADEESVD</sequence>
<accession>A0AAV2IHU0</accession>
<evidence type="ECO:0000313" key="3">
    <source>
        <dbReference type="Proteomes" id="UP001497497"/>
    </source>
</evidence>
<organism evidence="2 3">
    <name type="scientific">Lymnaea stagnalis</name>
    <name type="common">Great pond snail</name>
    <name type="synonym">Helix stagnalis</name>
    <dbReference type="NCBI Taxonomy" id="6523"/>
    <lineage>
        <taxon>Eukaryota</taxon>
        <taxon>Metazoa</taxon>
        <taxon>Spiralia</taxon>
        <taxon>Lophotrochozoa</taxon>
        <taxon>Mollusca</taxon>
        <taxon>Gastropoda</taxon>
        <taxon>Heterobranchia</taxon>
        <taxon>Euthyneura</taxon>
        <taxon>Panpulmonata</taxon>
        <taxon>Hygrophila</taxon>
        <taxon>Lymnaeoidea</taxon>
        <taxon>Lymnaeidae</taxon>
        <taxon>Lymnaea</taxon>
    </lineage>
</organism>
<dbReference type="PANTHER" id="PTHR12840:SF1">
    <property type="entry name" value="NADH DEHYDROGENASE [UBIQUINONE] 1 BETA SUBCOMPLEX SUBUNIT 8, MITOCHONDRIAL"/>
    <property type="match status" value="1"/>
</dbReference>
<dbReference type="AlphaFoldDB" id="A0AAV2IHU0"/>
<dbReference type="EMBL" id="CAXITT010000626">
    <property type="protein sequence ID" value="CAL1544523.1"/>
    <property type="molecule type" value="Genomic_DNA"/>
</dbReference>
<feature type="transmembrane region" description="Helical" evidence="1">
    <location>
        <begin position="130"/>
        <end position="151"/>
    </location>
</feature>
<keyword evidence="1" id="KW-0472">Membrane</keyword>
<keyword evidence="1" id="KW-1133">Transmembrane helix</keyword>
<dbReference type="PANTHER" id="PTHR12840">
    <property type="entry name" value="NADH-UBIQUINONE OXIDOREDUCTASE ASHI SUBUNIT"/>
    <property type="match status" value="1"/>
</dbReference>
<gene>
    <name evidence="2" type="ORF">GSLYS_00018036001</name>
</gene>
<evidence type="ECO:0000256" key="1">
    <source>
        <dbReference type="SAM" id="Phobius"/>
    </source>
</evidence>
<dbReference type="Proteomes" id="UP001497497">
    <property type="component" value="Unassembled WGS sequence"/>
</dbReference>
<dbReference type="Pfam" id="PF05821">
    <property type="entry name" value="NDUF_B8"/>
    <property type="match status" value="1"/>
</dbReference>
<evidence type="ECO:0000313" key="2">
    <source>
        <dbReference type="EMBL" id="CAL1544523.1"/>
    </source>
</evidence>
<comment type="caution">
    <text evidence="2">The sequence shown here is derived from an EMBL/GenBank/DDBJ whole genome shotgun (WGS) entry which is preliminary data.</text>
</comment>
<dbReference type="InterPro" id="IPR008699">
    <property type="entry name" value="NDUFB8"/>
</dbReference>